<dbReference type="OrthoDB" id="303066at2759"/>
<reference evidence="3" key="1">
    <citation type="submission" date="2025-08" db="UniProtKB">
        <authorList>
            <consortium name="Ensembl"/>
        </authorList>
    </citation>
    <scope>IDENTIFICATION</scope>
</reference>
<evidence type="ECO:0000313" key="3">
    <source>
        <dbReference type="Ensembl" id="ENSMCSP00000001008.1"/>
    </source>
</evidence>
<accession>A0A8C5T364</accession>
<feature type="domain" description="Piezo TM25-28" evidence="2">
    <location>
        <begin position="272"/>
        <end position="409"/>
    </location>
</feature>
<dbReference type="GO" id="GO:0016020">
    <property type="term" value="C:membrane"/>
    <property type="evidence" value="ECO:0007669"/>
    <property type="project" value="InterPro"/>
</dbReference>
<feature type="transmembrane region" description="Helical" evidence="1">
    <location>
        <begin position="293"/>
        <end position="310"/>
    </location>
</feature>
<dbReference type="PANTHER" id="PTHR47049:SF5">
    <property type="entry name" value="PIEZO-TYPE MECHANOSENSITIVE ION CHANNEL COMPONENT"/>
    <property type="match status" value="1"/>
</dbReference>
<sequence length="493" mass="56258">MLYQLEIVDPLEYSSNCTQPLANGTNLTPEELANSTLYRGPVDPANWFGIRKGFPNLGYVQNHLQVLLLLVFESVVYRRQQYHRRQHQLVSSVTETVFEDISREHLDQGLINCAKYFINYFYYKFGLEICFLMMVNVIGQRMNFLVILHGCWLMVMLTRRRRAAIARLWPKYCLFLVIFLLYQYLLCVGMPPALCRDYPWRWSDNIPLNSAIIKWLYLPDFFQAPKSTNLINDFMLLLCASQQWRVFKAERSEPWLRAAGDNSDRLDREQDPDSHTENFIYCKSYLDMAKVVVFRYLFWFVLVVVFIAGANRISLFGLGYLLACFYLLLFGTAMLRKPTRTRLVLWDCLILYNVTVVISKNMLSVSPAPRCSSGCPGEGTAGDRASDFCWVIQLFSLVCTVKGYYDRPRLHAARGGGWHHLGQHLLLLPPAPAPYLPQLLLPACHVGPPGLCPAAFQVGLGSWSIPVGAAGVSLLTLSCPCPPGVWHWSRPAS</sequence>
<evidence type="ECO:0000313" key="4">
    <source>
        <dbReference type="Proteomes" id="UP000694560"/>
    </source>
</evidence>
<keyword evidence="4" id="KW-1185">Reference proteome</keyword>
<keyword evidence="1" id="KW-1133">Transmembrane helix</keyword>
<organism evidence="3 4">
    <name type="scientific">Malurus cyaneus samueli</name>
    <dbReference type="NCBI Taxonomy" id="2593467"/>
    <lineage>
        <taxon>Eukaryota</taxon>
        <taxon>Metazoa</taxon>
        <taxon>Chordata</taxon>
        <taxon>Craniata</taxon>
        <taxon>Vertebrata</taxon>
        <taxon>Euteleostomi</taxon>
        <taxon>Archelosauria</taxon>
        <taxon>Archosauria</taxon>
        <taxon>Dinosauria</taxon>
        <taxon>Saurischia</taxon>
        <taxon>Theropoda</taxon>
        <taxon>Coelurosauria</taxon>
        <taxon>Aves</taxon>
        <taxon>Neognathae</taxon>
        <taxon>Neoaves</taxon>
        <taxon>Telluraves</taxon>
        <taxon>Australaves</taxon>
        <taxon>Passeriformes</taxon>
        <taxon>Meliphagoidea</taxon>
        <taxon>Maluridae</taxon>
        <taxon>Malurus</taxon>
    </lineage>
</organism>
<dbReference type="InterPro" id="IPR027272">
    <property type="entry name" value="Piezo"/>
</dbReference>
<feature type="transmembrane region" description="Helical" evidence="1">
    <location>
        <begin position="144"/>
        <end position="160"/>
    </location>
</feature>
<feature type="transmembrane region" description="Helical" evidence="1">
    <location>
        <begin position="316"/>
        <end position="336"/>
    </location>
</feature>
<protein>
    <recommendedName>
        <fullName evidence="2">Piezo TM25-28 domain-containing protein</fullName>
    </recommendedName>
</protein>
<evidence type="ECO:0000256" key="1">
    <source>
        <dbReference type="SAM" id="Phobius"/>
    </source>
</evidence>
<evidence type="ECO:0000259" key="2">
    <source>
        <dbReference type="Pfam" id="PF15917"/>
    </source>
</evidence>
<keyword evidence="1" id="KW-0812">Transmembrane</keyword>
<reference evidence="3" key="2">
    <citation type="submission" date="2025-09" db="UniProtKB">
        <authorList>
            <consortium name="Ensembl"/>
        </authorList>
    </citation>
    <scope>IDENTIFICATION</scope>
</reference>
<proteinExistence type="predicted"/>
<dbReference type="Ensembl" id="ENSMCST00000001033.1">
    <property type="protein sequence ID" value="ENSMCSP00000001008.1"/>
    <property type="gene ID" value="ENSMCSG00000000751.1"/>
</dbReference>
<dbReference type="Pfam" id="PF15917">
    <property type="entry name" value="Piezo_TM25-28"/>
    <property type="match status" value="1"/>
</dbReference>
<dbReference type="AlphaFoldDB" id="A0A8C5T364"/>
<dbReference type="InterPro" id="IPR031805">
    <property type="entry name" value="Piezo_TM25-28"/>
</dbReference>
<keyword evidence="1" id="KW-0472">Membrane</keyword>
<feature type="transmembrane region" description="Helical" evidence="1">
    <location>
        <begin position="172"/>
        <end position="194"/>
    </location>
</feature>
<name>A0A8C5T364_9PASS</name>
<dbReference type="Proteomes" id="UP000694560">
    <property type="component" value="Unplaced"/>
</dbReference>
<dbReference type="GO" id="GO:0008381">
    <property type="term" value="F:mechanosensitive monoatomic ion channel activity"/>
    <property type="evidence" value="ECO:0007669"/>
    <property type="project" value="InterPro"/>
</dbReference>
<dbReference type="PANTHER" id="PTHR47049">
    <property type="entry name" value="PIEZO-TYPE MECHANOSENSITIVE ION CHANNEL HOMOLOG"/>
    <property type="match status" value="1"/>
</dbReference>